<dbReference type="AlphaFoldDB" id="A0A8S9P771"/>
<comment type="caution">
    <text evidence="1">The sequence shown here is derived from an EMBL/GenBank/DDBJ whole genome shotgun (WGS) entry which is preliminary data.</text>
</comment>
<organism evidence="1 2">
    <name type="scientific">Brassica cretica</name>
    <name type="common">Mustard</name>
    <dbReference type="NCBI Taxonomy" id="69181"/>
    <lineage>
        <taxon>Eukaryota</taxon>
        <taxon>Viridiplantae</taxon>
        <taxon>Streptophyta</taxon>
        <taxon>Embryophyta</taxon>
        <taxon>Tracheophyta</taxon>
        <taxon>Spermatophyta</taxon>
        <taxon>Magnoliopsida</taxon>
        <taxon>eudicotyledons</taxon>
        <taxon>Gunneridae</taxon>
        <taxon>Pentapetalae</taxon>
        <taxon>rosids</taxon>
        <taxon>malvids</taxon>
        <taxon>Brassicales</taxon>
        <taxon>Brassicaceae</taxon>
        <taxon>Brassiceae</taxon>
        <taxon>Brassica</taxon>
    </lineage>
</organism>
<name>A0A8S9P771_BRACR</name>
<dbReference type="EMBL" id="QGKX02001521">
    <property type="protein sequence ID" value="KAF3509162.1"/>
    <property type="molecule type" value="Genomic_DNA"/>
</dbReference>
<dbReference type="Proteomes" id="UP000712600">
    <property type="component" value="Unassembled WGS sequence"/>
</dbReference>
<accession>A0A8S9P771</accession>
<proteinExistence type="predicted"/>
<protein>
    <submittedName>
        <fullName evidence="1">Uncharacterized protein</fullName>
    </submittedName>
</protein>
<reference evidence="1" key="1">
    <citation type="submission" date="2019-12" db="EMBL/GenBank/DDBJ databases">
        <title>Genome sequencing and annotation of Brassica cretica.</title>
        <authorList>
            <person name="Studholme D.J."/>
            <person name="Sarris P."/>
        </authorList>
    </citation>
    <scope>NUCLEOTIDE SEQUENCE</scope>
    <source>
        <strain evidence="1">PFS-109/04</strain>
        <tissue evidence="1">Leaf</tissue>
    </source>
</reference>
<gene>
    <name evidence="1" type="ORF">F2Q69_00000333</name>
</gene>
<evidence type="ECO:0000313" key="1">
    <source>
        <dbReference type="EMBL" id="KAF3509162.1"/>
    </source>
</evidence>
<evidence type="ECO:0000313" key="2">
    <source>
        <dbReference type="Proteomes" id="UP000712600"/>
    </source>
</evidence>
<sequence length="51" mass="5805">MCDDDDGNRTNAARHVSLRSTWSRLEINDQPKLSLSRRLFAASPELTYHCG</sequence>